<dbReference type="GO" id="GO:0042147">
    <property type="term" value="P:retrograde transport, endosome to Golgi"/>
    <property type="evidence" value="ECO:0007669"/>
    <property type="project" value="TreeGrafter"/>
</dbReference>
<dbReference type="GO" id="GO:0005829">
    <property type="term" value="C:cytosol"/>
    <property type="evidence" value="ECO:0007669"/>
    <property type="project" value="TreeGrafter"/>
</dbReference>
<dbReference type="PANTHER" id="PTHR22746:SF10">
    <property type="entry name" value="GUANINE NUCLEOTIDE EXCHANGE FACTOR SUBUNIT RIC1"/>
    <property type="match status" value="1"/>
</dbReference>
<dbReference type="GO" id="GO:0006886">
    <property type="term" value="P:intracellular protein transport"/>
    <property type="evidence" value="ECO:0007669"/>
    <property type="project" value="InterPro"/>
</dbReference>
<reference evidence="2 3" key="1">
    <citation type="submission" date="2019-05" db="EMBL/GenBank/DDBJ databases">
        <title>Another draft genome of Portunus trituberculatus and its Hox gene families provides insights of decapod evolution.</title>
        <authorList>
            <person name="Jeong J.-H."/>
            <person name="Song I."/>
            <person name="Kim S."/>
            <person name="Choi T."/>
            <person name="Kim D."/>
            <person name="Ryu S."/>
            <person name="Kim W."/>
        </authorList>
    </citation>
    <scope>NUCLEOTIDE SEQUENCE [LARGE SCALE GENOMIC DNA]</scope>
    <source>
        <tissue evidence="2">Muscle</tissue>
    </source>
</reference>
<proteinExistence type="predicted"/>
<protein>
    <submittedName>
        <fullName evidence="2">RAB6A-GEF complex partner protein 1</fullName>
    </submittedName>
</protein>
<dbReference type="EMBL" id="VSRR010125768">
    <property type="protein sequence ID" value="MPD01107.1"/>
    <property type="molecule type" value="Genomic_DNA"/>
</dbReference>
<organism evidence="2 3">
    <name type="scientific">Portunus trituberculatus</name>
    <name type="common">Swimming crab</name>
    <name type="synonym">Neptunus trituberculatus</name>
    <dbReference type="NCBI Taxonomy" id="210409"/>
    <lineage>
        <taxon>Eukaryota</taxon>
        <taxon>Metazoa</taxon>
        <taxon>Ecdysozoa</taxon>
        <taxon>Arthropoda</taxon>
        <taxon>Crustacea</taxon>
        <taxon>Multicrustacea</taxon>
        <taxon>Malacostraca</taxon>
        <taxon>Eumalacostraca</taxon>
        <taxon>Eucarida</taxon>
        <taxon>Decapoda</taxon>
        <taxon>Pleocyemata</taxon>
        <taxon>Brachyura</taxon>
        <taxon>Eubrachyura</taxon>
        <taxon>Portunoidea</taxon>
        <taxon>Portunidae</taxon>
        <taxon>Portuninae</taxon>
        <taxon>Portunus</taxon>
    </lineage>
</organism>
<accession>A0A5B7K3J1</accession>
<feature type="chain" id="PRO_5022912129" evidence="1">
    <location>
        <begin position="19"/>
        <end position="86"/>
    </location>
</feature>
<sequence>MFLCVQFHSAQMTPIVLASGCEALWCSSCAVSHKPHLSHALWLHCGAHGTRAWLPLFPNSSDKSHTFMARRIMLPFTPSIYPLGSY</sequence>
<dbReference type="PANTHER" id="PTHR22746">
    <property type="entry name" value="RAB6A-GEF COMPLEX PARTNER PROTEIN 1"/>
    <property type="match status" value="1"/>
</dbReference>
<dbReference type="OrthoDB" id="67540at2759"/>
<dbReference type="InterPro" id="IPR040096">
    <property type="entry name" value="Ric1"/>
</dbReference>
<feature type="signal peptide" evidence="1">
    <location>
        <begin position="1"/>
        <end position="18"/>
    </location>
</feature>
<gene>
    <name evidence="2" type="primary">RIC1_0</name>
    <name evidence="2" type="ORF">E2C01_096619</name>
</gene>
<dbReference type="GO" id="GO:0034066">
    <property type="term" value="C:Ric1-Rgp1 guanyl-nucleotide exchange factor complex"/>
    <property type="evidence" value="ECO:0007669"/>
    <property type="project" value="InterPro"/>
</dbReference>
<comment type="caution">
    <text evidence="2">The sequence shown here is derived from an EMBL/GenBank/DDBJ whole genome shotgun (WGS) entry which is preliminary data.</text>
</comment>
<dbReference type="GO" id="GO:0000139">
    <property type="term" value="C:Golgi membrane"/>
    <property type="evidence" value="ECO:0007669"/>
    <property type="project" value="TreeGrafter"/>
</dbReference>
<keyword evidence="3" id="KW-1185">Reference proteome</keyword>
<name>A0A5B7K3J1_PORTR</name>
<keyword evidence="1" id="KW-0732">Signal</keyword>
<dbReference type="Proteomes" id="UP000324222">
    <property type="component" value="Unassembled WGS sequence"/>
</dbReference>
<evidence type="ECO:0000313" key="2">
    <source>
        <dbReference type="EMBL" id="MPD01107.1"/>
    </source>
</evidence>
<evidence type="ECO:0000313" key="3">
    <source>
        <dbReference type="Proteomes" id="UP000324222"/>
    </source>
</evidence>
<dbReference type="AlphaFoldDB" id="A0A5B7K3J1"/>
<evidence type="ECO:0000256" key="1">
    <source>
        <dbReference type="SAM" id="SignalP"/>
    </source>
</evidence>